<comment type="caution">
    <text evidence="3">The sequence shown here is derived from an EMBL/GenBank/DDBJ whole genome shotgun (WGS) entry which is preliminary data.</text>
</comment>
<evidence type="ECO:0000256" key="1">
    <source>
        <dbReference type="SAM" id="MobiDB-lite"/>
    </source>
</evidence>
<dbReference type="InterPro" id="IPR011009">
    <property type="entry name" value="Kinase-like_dom_sf"/>
</dbReference>
<feature type="region of interest" description="Disordered" evidence="1">
    <location>
        <begin position="461"/>
        <end position="481"/>
    </location>
</feature>
<feature type="region of interest" description="Disordered" evidence="1">
    <location>
        <begin position="687"/>
        <end position="712"/>
    </location>
</feature>
<feature type="compositionally biased region" description="Low complexity" evidence="1">
    <location>
        <begin position="698"/>
        <end position="707"/>
    </location>
</feature>
<feature type="compositionally biased region" description="Polar residues" evidence="1">
    <location>
        <begin position="1"/>
        <end position="21"/>
    </location>
</feature>
<dbReference type="Proteomes" id="UP000664534">
    <property type="component" value="Unassembled WGS sequence"/>
</dbReference>
<dbReference type="AlphaFoldDB" id="A0A8H3F3H0"/>
<feature type="compositionally biased region" description="Basic and acidic residues" evidence="1">
    <location>
        <begin position="738"/>
        <end position="747"/>
    </location>
</feature>
<dbReference type="EMBL" id="CAJPDT010000014">
    <property type="protein sequence ID" value="CAF9914983.1"/>
    <property type="molecule type" value="Genomic_DNA"/>
</dbReference>
<evidence type="ECO:0000313" key="3">
    <source>
        <dbReference type="EMBL" id="CAF9914983.1"/>
    </source>
</evidence>
<dbReference type="OrthoDB" id="2831558at2759"/>
<dbReference type="PANTHER" id="PTHR21310">
    <property type="entry name" value="AMINOGLYCOSIDE PHOSPHOTRANSFERASE-RELATED-RELATED"/>
    <property type="match status" value="1"/>
</dbReference>
<reference evidence="3" key="1">
    <citation type="submission" date="2021-03" db="EMBL/GenBank/DDBJ databases">
        <authorList>
            <person name="Tagirdzhanova G."/>
        </authorList>
    </citation>
    <scope>NUCLEOTIDE SEQUENCE</scope>
</reference>
<organism evidence="3 4">
    <name type="scientific">Imshaugia aleurites</name>
    <dbReference type="NCBI Taxonomy" id="172621"/>
    <lineage>
        <taxon>Eukaryota</taxon>
        <taxon>Fungi</taxon>
        <taxon>Dikarya</taxon>
        <taxon>Ascomycota</taxon>
        <taxon>Pezizomycotina</taxon>
        <taxon>Lecanoromycetes</taxon>
        <taxon>OSLEUM clade</taxon>
        <taxon>Lecanoromycetidae</taxon>
        <taxon>Lecanorales</taxon>
        <taxon>Lecanorineae</taxon>
        <taxon>Parmeliaceae</taxon>
        <taxon>Imshaugia</taxon>
    </lineage>
</organism>
<dbReference type="Pfam" id="PF01636">
    <property type="entry name" value="APH"/>
    <property type="match status" value="1"/>
</dbReference>
<name>A0A8H3F3H0_9LECA</name>
<feature type="region of interest" description="Disordered" evidence="1">
    <location>
        <begin position="528"/>
        <end position="575"/>
    </location>
</feature>
<feature type="compositionally biased region" description="Polar residues" evidence="1">
    <location>
        <begin position="528"/>
        <end position="539"/>
    </location>
</feature>
<feature type="compositionally biased region" description="Low complexity" evidence="1">
    <location>
        <begin position="462"/>
        <end position="477"/>
    </location>
</feature>
<protein>
    <recommendedName>
        <fullName evidence="2">Aminoglycoside phosphotransferase domain-containing protein</fullName>
    </recommendedName>
</protein>
<dbReference type="Gene3D" id="3.90.1200.10">
    <property type="match status" value="1"/>
</dbReference>
<feature type="region of interest" description="Disordered" evidence="1">
    <location>
        <begin position="488"/>
        <end position="507"/>
    </location>
</feature>
<evidence type="ECO:0000313" key="4">
    <source>
        <dbReference type="Proteomes" id="UP000664534"/>
    </source>
</evidence>
<feature type="region of interest" description="Disordered" evidence="1">
    <location>
        <begin position="730"/>
        <end position="767"/>
    </location>
</feature>
<dbReference type="SUPFAM" id="SSF56112">
    <property type="entry name" value="Protein kinase-like (PK-like)"/>
    <property type="match status" value="1"/>
</dbReference>
<feature type="region of interest" description="Disordered" evidence="1">
    <location>
        <begin position="1"/>
        <end position="26"/>
    </location>
</feature>
<keyword evidence="4" id="KW-1185">Reference proteome</keyword>
<dbReference type="PANTHER" id="PTHR21310:SF51">
    <property type="entry name" value="AMINOGLYCOSIDE PHOSPHOTRANSFERASE DOMAIN-CONTAINING PROTEIN"/>
    <property type="match status" value="1"/>
</dbReference>
<accession>A0A8H3F3H0</accession>
<dbReference type="InterPro" id="IPR002575">
    <property type="entry name" value="Aminoglycoside_PTrfase"/>
</dbReference>
<dbReference type="InterPro" id="IPR051678">
    <property type="entry name" value="AGP_Transferase"/>
</dbReference>
<sequence>MTHPYTSTNAEMTQASRSPSAHSEVDQDDEFMRQFGAVLAQLKVENIASLASSVRQRLQAQDGTGQRDPLQCAANASVGCKVLPEPLRGSYNIAYRVQFEDGVEWILKVPANGCHARFDRVVADAMISEALTMKMIKVSTTIPVPTVHDFDVSLDNELGCPYMLMDHLKGRPLHKGWFDPNVSSAKREQFRAKALQTIAAAMVQLNKFTVDRGGALRFDSAGQPVSVGCAKVQDAKAFYNSVDEGSWPEFDIWCENGPTTDPSSYLLFTSARRGNKEKDSAFTRGVHEAAHLFTKWVLQMSDSLDHKEQRFVLTHPDLDFQNILVHDDGTLSGIIDWDGVAAVPLSVGCLKYPSWLIRDWDPVNYNWNVEAYRPKWYSGRPENTPDELVFYRAMYAQFVEMLLPTDPADSTSNKMGADITRLSLITASLEVAINRPEAMCPMIAHLFRTLTRTIGDGDETYLSNSESSRSNFGSGLSDIDDSNTAALASRKDVKGQEKDEETEPTEAEEAFLGLSNGAKQVNMGTLSQKSDGHLHQSSGEDVDNETHETGDSALNTTSREGPVSKQRVGLEKASSQLGLAKSDTARDFAAIEATEEANHKLRMVLASFKKPKIASTHLKSKKHQAARYEVTAITQAAKSKSEPSKQKDRFYELLDIANKQLRTMIANLQKPEDANANLEQNIPQVTGVEDDESESEESYQSTSDTSSPDLMPNAVAADVQINLKGGRWFETPRGSLKSVEDGKRVGDSSDDQEGNSILSSYYSQNTEGPSEVAAGIYEDIDVAQVVLPSLDQPEAVIVRHQSASDEEAHDDEEEYGLKGFIQKDNGAEHDDCEVRDKETSLVGVEKANLKGKAVDRGSASSEGSEHPGPVRMVDSGNFAMSEVFVALGNGNLDEVRMRKLREGFMMMLDEALGRL</sequence>
<proteinExistence type="predicted"/>
<feature type="compositionally biased region" description="Acidic residues" evidence="1">
    <location>
        <begin position="688"/>
        <end position="697"/>
    </location>
</feature>
<feature type="domain" description="Aminoglycoside phosphotransferase" evidence="2">
    <location>
        <begin position="89"/>
        <end position="339"/>
    </location>
</feature>
<feature type="compositionally biased region" description="Polar residues" evidence="1">
    <location>
        <begin position="754"/>
        <end position="767"/>
    </location>
</feature>
<evidence type="ECO:0000259" key="2">
    <source>
        <dbReference type="Pfam" id="PF01636"/>
    </source>
</evidence>
<gene>
    <name evidence="3" type="ORF">IMSHALPRED_002299</name>
</gene>
<feature type="compositionally biased region" description="Acidic residues" evidence="1">
    <location>
        <begin position="498"/>
        <end position="507"/>
    </location>
</feature>